<proteinExistence type="inferred from homology"/>
<organism evidence="11 12">
    <name type="scientific">Zingiber officinale</name>
    <name type="common">Ginger</name>
    <name type="synonym">Amomum zingiber</name>
    <dbReference type="NCBI Taxonomy" id="94328"/>
    <lineage>
        <taxon>Eukaryota</taxon>
        <taxon>Viridiplantae</taxon>
        <taxon>Streptophyta</taxon>
        <taxon>Embryophyta</taxon>
        <taxon>Tracheophyta</taxon>
        <taxon>Spermatophyta</taxon>
        <taxon>Magnoliopsida</taxon>
        <taxon>Liliopsida</taxon>
        <taxon>Zingiberales</taxon>
        <taxon>Zingiberaceae</taxon>
        <taxon>Zingiber</taxon>
    </lineage>
</organism>
<keyword evidence="7" id="KW-0326">Glycosidase</keyword>
<comment type="caution">
    <text evidence="11">The sequence shown here is derived from an EMBL/GenBank/DDBJ whole genome shotgun (WGS) entry which is preliminary data.</text>
</comment>
<dbReference type="AlphaFoldDB" id="A0A8J5LRV4"/>
<feature type="signal peptide" evidence="9">
    <location>
        <begin position="1"/>
        <end position="16"/>
    </location>
</feature>
<protein>
    <recommendedName>
        <fullName evidence="3">cellulase</fullName>
        <ecNumber evidence="3">3.2.1.4</ecNumber>
    </recommendedName>
</protein>
<feature type="chain" id="PRO_5035268574" description="cellulase" evidence="9">
    <location>
        <begin position="17"/>
        <end position="198"/>
    </location>
</feature>
<keyword evidence="8" id="KW-0624">Polysaccharide degradation</keyword>
<evidence type="ECO:0000313" key="12">
    <source>
        <dbReference type="Proteomes" id="UP000734854"/>
    </source>
</evidence>
<feature type="domain" description="Glycoside hydrolase family 9" evidence="10">
    <location>
        <begin position="51"/>
        <end position="180"/>
    </location>
</feature>
<evidence type="ECO:0000256" key="8">
    <source>
        <dbReference type="ARBA" id="ARBA00023326"/>
    </source>
</evidence>
<dbReference type="GO" id="GO:0008810">
    <property type="term" value="F:cellulase activity"/>
    <property type="evidence" value="ECO:0007669"/>
    <property type="project" value="UniProtKB-EC"/>
</dbReference>
<evidence type="ECO:0000259" key="10">
    <source>
        <dbReference type="Pfam" id="PF00759"/>
    </source>
</evidence>
<keyword evidence="12" id="KW-1185">Reference proteome</keyword>
<dbReference type="Pfam" id="PF00759">
    <property type="entry name" value="Glyco_hydro_9"/>
    <property type="match status" value="1"/>
</dbReference>
<dbReference type="InterPro" id="IPR012341">
    <property type="entry name" value="6hp_glycosidase-like_sf"/>
</dbReference>
<keyword evidence="4" id="KW-0378">Hydrolase</keyword>
<name>A0A8J5LRV4_ZINOF</name>
<evidence type="ECO:0000256" key="1">
    <source>
        <dbReference type="ARBA" id="ARBA00000966"/>
    </source>
</evidence>
<evidence type="ECO:0000256" key="7">
    <source>
        <dbReference type="ARBA" id="ARBA00023295"/>
    </source>
</evidence>
<dbReference type="GO" id="GO:0030245">
    <property type="term" value="P:cellulose catabolic process"/>
    <property type="evidence" value="ECO:0007669"/>
    <property type="project" value="UniProtKB-KW"/>
</dbReference>
<dbReference type="EMBL" id="JACMSC010000001">
    <property type="protein sequence ID" value="KAG6536129.1"/>
    <property type="molecule type" value="Genomic_DNA"/>
</dbReference>
<dbReference type="Gene3D" id="1.50.10.10">
    <property type="match status" value="1"/>
</dbReference>
<dbReference type="EC" id="3.2.1.4" evidence="3"/>
<dbReference type="InterPro" id="IPR008928">
    <property type="entry name" value="6-hairpin_glycosidase_sf"/>
</dbReference>
<evidence type="ECO:0000256" key="4">
    <source>
        <dbReference type="ARBA" id="ARBA00022801"/>
    </source>
</evidence>
<evidence type="ECO:0000256" key="2">
    <source>
        <dbReference type="ARBA" id="ARBA00007072"/>
    </source>
</evidence>
<comment type="similarity">
    <text evidence="2">Belongs to the glycosyl hydrolase 9 (cellulase E) family.</text>
</comment>
<keyword evidence="9" id="KW-0732">Signal</keyword>
<evidence type="ECO:0000256" key="9">
    <source>
        <dbReference type="SAM" id="SignalP"/>
    </source>
</evidence>
<dbReference type="PANTHER" id="PTHR22298">
    <property type="entry name" value="ENDO-1,4-BETA-GLUCANASE"/>
    <property type="match status" value="1"/>
</dbReference>
<dbReference type="Proteomes" id="UP000734854">
    <property type="component" value="Unassembled WGS sequence"/>
</dbReference>
<gene>
    <name evidence="11" type="ORF">ZIOFF_001173</name>
</gene>
<comment type="catalytic activity">
    <reaction evidence="1">
        <text>Endohydrolysis of (1-&gt;4)-beta-D-glucosidic linkages in cellulose, lichenin and cereal beta-D-glucans.</text>
        <dbReference type="EC" id="3.2.1.4"/>
    </reaction>
</comment>
<keyword evidence="5" id="KW-0136">Cellulose degradation</keyword>
<accession>A0A8J5LRV4</accession>
<sequence length="198" mass="22415">MRPPLLILLGCSYACGLCCPSLSLPVTERLISKLNNVLWRGNFVLRDDLSDQSAKYESTKELHHIKEIIRWGVDYLLKTFNSSVDATNNIVAEVEQVLASRGSKLNNHYSWMRPEDIDYQCWLPSVWARCSDLAAEVAAALAVASIVFKNDKANSYKLIHSVFTLWKFASRDIKHKNVYIGQWDATSFNSTSLVDSLK</sequence>
<evidence type="ECO:0000313" key="11">
    <source>
        <dbReference type="EMBL" id="KAG6536129.1"/>
    </source>
</evidence>
<evidence type="ECO:0000256" key="5">
    <source>
        <dbReference type="ARBA" id="ARBA00023001"/>
    </source>
</evidence>
<dbReference type="InterPro" id="IPR001701">
    <property type="entry name" value="Glyco_hydro_9"/>
</dbReference>
<keyword evidence="6" id="KW-0119">Carbohydrate metabolism</keyword>
<reference evidence="11 12" key="1">
    <citation type="submission" date="2020-08" db="EMBL/GenBank/DDBJ databases">
        <title>Plant Genome Project.</title>
        <authorList>
            <person name="Zhang R.-G."/>
        </authorList>
    </citation>
    <scope>NUCLEOTIDE SEQUENCE [LARGE SCALE GENOMIC DNA]</scope>
    <source>
        <tissue evidence="11">Rhizome</tissue>
    </source>
</reference>
<evidence type="ECO:0000256" key="3">
    <source>
        <dbReference type="ARBA" id="ARBA00012601"/>
    </source>
</evidence>
<evidence type="ECO:0000256" key="6">
    <source>
        <dbReference type="ARBA" id="ARBA00023277"/>
    </source>
</evidence>
<dbReference type="SUPFAM" id="SSF48208">
    <property type="entry name" value="Six-hairpin glycosidases"/>
    <property type="match status" value="1"/>
</dbReference>